<evidence type="ECO:0000256" key="1">
    <source>
        <dbReference type="SAM" id="SignalP"/>
    </source>
</evidence>
<reference evidence="2 3" key="1">
    <citation type="submission" date="2019-08" db="EMBL/GenBank/DDBJ databases">
        <title>In-depth cultivation of the pig gut microbiome towards novel bacterial diversity and tailored functional studies.</title>
        <authorList>
            <person name="Wylensek D."/>
            <person name="Hitch T.C.A."/>
            <person name="Clavel T."/>
        </authorList>
    </citation>
    <scope>NUCLEOTIDE SEQUENCE [LARGE SCALE GENOMIC DNA]</scope>
    <source>
        <strain evidence="2 3">BBE-744-WT-12</strain>
    </source>
</reference>
<feature type="chain" id="PRO_5033068095" evidence="1">
    <location>
        <begin position="23"/>
        <end position="765"/>
    </location>
</feature>
<gene>
    <name evidence="2" type="ORF">FYJ85_15670</name>
</gene>
<sequence length="765" mass="85333">MKSILTMLGIAAALLAAWSARAAIYDAIQFGEPGSEKSHGLESDDSEVIRGGLDEPARILLPRAPASWQGGSVKFKLRVNPNRQNYVTLKLWGGDVNENLLILHADGRQVGYRSRGDIGLLDYGSPEPAVPGRFYYVTLPLPMSATYRRERVEFEIVSTGRIWEPGRTFEQYQKKMLTPSRGLYRFYVHDHSYFKPPAEDRQGARPEPVLPPQQPESFEALKERVNRELDRLLGPDGRFTNQMQLLMAAEAAGLEWSRACRNPEAVRRIVAGLDNCYLRWREDPSLASDDRSAVYPAWTGFGPAAEAVRLLHKDLGPYLDEELRGPDGQPVRRRKAWADMLEAGVRHLAASRSRHPKQSMIVDLNLYRNNRGLRLLDPSKGLPPEVVLGCLYESVGLEPWSGPLDGKGKPVLKSGGSDRLFTAKRLPKEFGYDGNDGELPALAAAIYQATRPEPGKPGDERILGVLREMIRARSFFRYPALNLAHNPVMRLETVIGWRDMQFPGDVTYVQRPESGASVLQAAAAVLEPYSTGIVQQMFGERQFFPSLDRQMEDREFRTTFGLLHVPEHYRLLTAQPASSSRLPMSEGQPDFVFSDEESGVLAVKYGSEILYASLYWRAPHAVNFLARIHHVTPVLERLATVRQEVEFQPSGRIFVRPGWTNSGVGAGGLNYPDNVRSIHAGETLPIARLPKTAGTGQENPLAGRGDFYKLLYGPYLFAMNASSREFTFTTPKNIVYKRLPDGGEIAGGTVLKVAPMSTVVLRRAR</sequence>
<dbReference type="RefSeq" id="WP_154419462.1">
    <property type="nucleotide sequence ID" value="NZ_DBFCGB010000038.1"/>
</dbReference>
<evidence type="ECO:0000313" key="2">
    <source>
        <dbReference type="EMBL" id="MST98480.1"/>
    </source>
</evidence>
<dbReference type="Proteomes" id="UP000435649">
    <property type="component" value="Unassembled WGS sequence"/>
</dbReference>
<keyword evidence="1" id="KW-0732">Signal</keyword>
<evidence type="ECO:0000313" key="3">
    <source>
        <dbReference type="Proteomes" id="UP000435649"/>
    </source>
</evidence>
<organism evidence="2 3">
    <name type="scientific">Victivallis lenta</name>
    <dbReference type="NCBI Taxonomy" id="2606640"/>
    <lineage>
        <taxon>Bacteria</taxon>
        <taxon>Pseudomonadati</taxon>
        <taxon>Lentisphaerota</taxon>
        <taxon>Lentisphaeria</taxon>
        <taxon>Victivallales</taxon>
        <taxon>Victivallaceae</taxon>
        <taxon>Victivallis</taxon>
    </lineage>
</organism>
<keyword evidence="3" id="KW-1185">Reference proteome</keyword>
<feature type="signal peptide" evidence="1">
    <location>
        <begin position="1"/>
        <end position="22"/>
    </location>
</feature>
<comment type="caution">
    <text evidence="2">The sequence shown here is derived from an EMBL/GenBank/DDBJ whole genome shotgun (WGS) entry which is preliminary data.</text>
</comment>
<protein>
    <submittedName>
        <fullName evidence="2">Uncharacterized protein</fullName>
    </submittedName>
</protein>
<dbReference type="EMBL" id="VUNS01000019">
    <property type="protein sequence ID" value="MST98480.1"/>
    <property type="molecule type" value="Genomic_DNA"/>
</dbReference>
<proteinExistence type="predicted"/>
<dbReference type="AlphaFoldDB" id="A0A844G3W9"/>
<accession>A0A844G3W9</accession>
<name>A0A844G3W9_9BACT</name>